<keyword evidence="2 5" id="KW-0812">Transmembrane</keyword>
<keyword evidence="7" id="KW-1185">Reference proteome</keyword>
<dbReference type="Pfam" id="PF01925">
    <property type="entry name" value="TauE"/>
    <property type="match status" value="1"/>
</dbReference>
<dbReference type="GO" id="GO:0005886">
    <property type="term" value="C:plasma membrane"/>
    <property type="evidence" value="ECO:0007669"/>
    <property type="project" value="UniProtKB-SubCell"/>
</dbReference>
<feature type="transmembrane region" description="Helical" evidence="5">
    <location>
        <begin position="195"/>
        <end position="216"/>
    </location>
</feature>
<organism evidence="6 7">
    <name type="scientific">Parvibaculum lavamentivorans (strain DS-1 / DSM 13023 / NCIMB 13966)</name>
    <dbReference type="NCBI Taxonomy" id="402881"/>
    <lineage>
        <taxon>Bacteria</taxon>
        <taxon>Pseudomonadati</taxon>
        <taxon>Pseudomonadota</taxon>
        <taxon>Alphaproteobacteria</taxon>
        <taxon>Hyphomicrobiales</taxon>
        <taxon>Parvibaculaceae</taxon>
        <taxon>Parvibaculum</taxon>
    </lineage>
</organism>
<dbReference type="OrthoDB" id="8478323at2"/>
<keyword evidence="5" id="KW-1003">Cell membrane</keyword>
<dbReference type="eggNOG" id="COG0730">
    <property type="taxonomic scope" value="Bacteria"/>
</dbReference>
<keyword evidence="4 5" id="KW-0472">Membrane</keyword>
<feature type="transmembrane region" description="Helical" evidence="5">
    <location>
        <begin position="30"/>
        <end position="47"/>
    </location>
</feature>
<dbReference type="RefSeq" id="WP_011995515.1">
    <property type="nucleotide sequence ID" value="NC_009719.1"/>
</dbReference>
<name>A7HQP1_PARL1</name>
<feature type="transmembrane region" description="Helical" evidence="5">
    <location>
        <begin position="228"/>
        <end position="247"/>
    </location>
</feature>
<dbReference type="KEGG" id="pla:Plav_0601"/>
<accession>A7HQP1</accession>
<evidence type="ECO:0000313" key="6">
    <source>
        <dbReference type="EMBL" id="ABS62224.1"/>
    </source>
</evidence>
<dbReference type="Proteomes" id="UP000006377">
    <property type="component" value="Chromosome"/>
</dbReference>
<evidence type="ECO:0000256" key="2">
    <source>
        <dbReference type="ARBA" id="ARBA00022692"/>
    </source>
</evidence>
<dbReference type="InterPro" id="IPR002781">
    <property type="entry name" value="TM_pro_TauE-like"/>
</dbReference>
<evidence type="ECO:0000256" key="5">
    <source>
        <dbReference type="RuleBase" id="RU363041"/>
    </source>
</evidence>
<evidence type="ECO:0000256" key="4">
    <source>
        <dbReference type="ARBA" id="ARBA00023136"/>
    </source>
</evidence>
<keyword evidence="3 5" id="KW-1133">Transmembrane helix</keyword>
<evidence type="ECO:0000313" key="7">
    <source>
        <dbReference type="Proteomes" id="UP000006377"/>
    </source>
</evidence>
<feature type="transmembrane region" description="Helical" evidence="5">
    <location>
        <begin position="67"/>
        <end position="90"/>
    </location>
</feature>
<sequence>MTATLAFTTAIVVLVTATLSGIFGMAGGMILMGFLTAAYSVGAAMMLHGVTQAVSNGYRAIINRKDIVWPIVATNMAGGVAALVLFLLVSFVPDKATVFLVLGAIPFVAFSIPKSWGLDVTKPAVAIGGGFVVTALTLTAGVAGPILDIFFVQSPLTRHQIVATKAVTQTLQHLTKLLYFGVLAAHLLPDADIPWWIYVMVAPLAMLGTTFGKMLLDRMNDGQFKNWSRYILYVLGAVLIVRGLMLLG</sequence>
<evidence type="ECO:0000256" key="3">
    <source>
        <dbReference type="ARBA" id="ARBA00022989"/>
    </source>
</evidence>
<feature type="transmembrane region" description="Helical" evidence="5">
    <location>
        <begin position="124"/>
        <end position="147"/>
    </location>
</feature>
<evidence type="ECO:0000256" key="1">
    <source>
        <dbReference type="ARBA" id="ARBA00004141"/>
    </source>
</evidence>
<dbReference type="AlphaFoldDB" id="A7HQP1"/>
<reference evidence="6 7" key="1">
    <citation type="journal article" date="2011" name="Stand. Genomic Sci.">
        <title>Complete genome sequence of Parvibaculum lavamentivorans type strain (DS-1(T)).</title>
        <authorList>
            <person name="Schleheck D."/>
            <person name="Weiss M."/>
            <person name="Pitluck S."/>
            <person name="Bruce D."/>
            <person name="Land M.L."/>
            <person name="Han S."/>
            <person name="Saunders E."/>
            <person name="Tapia R."/>
            <person name="Detter C."/>
            <person name="Brettin T."/>
            <person name="Han J."/>
            <person name="Woyke T."/>
            <person name="Goodwin L."/>
            <person name="Pennacchio L."/>
            <person name="Nolan M."/>
            <person name="Cook A.M."/>
            <person name="Kjelleberg S."/>
            <person name="Thomas T."/>
        </authorList>
    </citation>
    <scope>NUCLEOTIDE SEQUENCE [LARGE SCALE GENOMIC DNA]</scope>
    <source>
        <strain evidence="7">DS-1 / DSM 13023 / NCIMB 13966</strain>
    </source>
</reference>
<dbReference type="EMBL" id="CP000774">
    <property type="protein sequence ID" value="ABS62224.1"/>
    <property type="molecule type" value="Genomic_DNA"/>
</dbReference>
<comment type="similarity">
    <text evidence="5">Belongs to the 4-toluene sulfonate uptake permease (TSUP) (TC 2.A.102) family.</text>
</comment>
<dbReference type="STRING" id="402881.Plav_0601"/>
<feature type="transmembrane region" description="Helical" evidence="5">
    <location>
        <begin position="96"/>
        <end position="112"/>
    </location>
</feature>
<comment type="subcellular location">
    <subcellularLocation>
        <location evidence="5">Cell membrane</location>
        <topology evidence="5">Multi-pass membrane protein</topology>
    </subcellularLocation>
    <subcellularLocation>
        <location evidence="1">Membrane</location>
        <topology evidence="1">Multi-pass membrane protein</topology>
    </subcellularLocation>
</comment>
<protein>
    <recommendedName>
        <fullName evidence="5">Probable membrane transporter protein</fullName>
    </recommendedName>
</protein>
<proteinExistence type="inferred from homology"/>
<gene>
    <name evidence="6" type="ordered locus">Plav_0601</name>
</gene>
<dbReference type="HOGENOM" id="CLU_054750_4_1_5"/>